<dbReference type="InterPro" id="IPR019594">
    <property type="entry name" value="Glu/Gly-bd"/>
</dbReference>
<dbReference type="GO" id="GO:0045211">
    <property type="term" value="C:postsynaptic membrane"/>
    <property type="evidence" value="ECO:0007669"/>
    <property type="project" value="UniProtKB-SubCell"/>
</dbReference>
<keyword evidence="8" id="KW-0406">Ion transport</keyword>
<dbReference type="Proteomes" id="UP000050794">
    <property type="component" value="Unassembled WGS sequence"/>
</dbReference>
<keyword evidence="9 16" id="KW-0472">Membrane</keyword>
<evidence type="ECO:0000313" key="20">
    <source>
        <dbReference type="EMBL" id="VDM49446.1"/>
    </source>
</evidence>
<accession>A0A183VBK5</accession>
<dbReference type="Gene3D" id="3.40.190.10">
    <property type="entry name" value="Periplasmic binding protein-like II"/>
    <property type="match status" value="2"/>
</dbReference>
<feature type="transmembrane region" description="Helical" evidence="16">
    <location>
        <begin position="162"/>
        <end position="182"/>
    </location>
</feature>
<name>A0A183VBK5_TOXCA</name>
<comment type="subcellular location">
    <subcellularLocation>
        <location evidence="15">Postsynaptic cell membrane</location>
        <topology evidence="15">Multi-pass membrane protein</topology>
    </subcellularLocation>
</comment>
<organism evidence="21 22">
    <name type="scientific">Toxocara canis</name>
    <name type="common">Canine roundworm</name>
    <dbReference type="NCBI Taxonomy" id="6265"/>
    <lineage>
        <taxon>Eukaryota</taxon>
        <taxon>Metazoa</taxon>
        <taxon>Ecdysozoa</taxon>
        <taxon>Nematoda</taxon>
        <taxon>Chromadorea</taxon>
        <taxon>Rhabditida</taxon>
        <taxon>Spirurina</taxon>
        <taxon>Ascaridomorpha</taxon>
        <taxon>Ascaridoidea</taxon>
        <taxon>Toxocaridae</taxon>
        <taxon>Toxocara</taxon>
    </lineage>
</organism>
<evidence type="ECO:0000256" key="3">
    <source>
        <dbReference type="ARBA" id="ARBA00022475"/>
    </source>
</evidence>
<evidence type="ECO:0000256" key="5">
    <source>
        <dbReference type="ARBA" id="ARBA00022729"/>
    </source>
</evidence>
<dbReference type="Pfam" id="PF00060">
    <property type="entry name" value="Lig_chan"/>
    <property type="match status" value="1"/>
</dbReference>
<keyword evidence="6 16" id="KW-1133">Transmembrane helix</keyword>
<reference evidence="20 21" key="2">
    <citation type="submission" date="2018-11" db="EMBL/GenBank/DDBJ databases">
        <authorList>
            <consortium name="Pathogen Informatics"/>
        </authorList>
    </citation>
    <scope>NUCLEOTIDE SEQUENCE [LARGE SCALE GENOMIC DNA]</scope>
</reference>
<keyword evidence="11" id="KW-0325">Glycoprotein</keyword>
<dbReference type="FunFam" id="3.40.190.10:FF:000024">
    <property type="entry name" value="Glutamate receptor, ionotropic, delta 1"/>
    <property type="match status" value="1"/>
</dbReference>
<evidence type="ECO:0000313" key="22">
    <source>
        <dbReference type="WBParaSite" id="TCNE_0001812901-mRNA-1"/>
    </source>
</evidence>
<feature type="transmembrane region" description="Helical" evidence="16">
    <location>
        <begin position="228"/>
        <end position="253"/>
    </location>
</feature>
<feature type="domain" description="Ionotropic glutamate receptor C-terminal" evidence="18">
    <location>
        <begin position="30"/>
        <end position="379"/>
    </location>
</feature>
<evidence type="ECO:0000313" key="21">
    <source>
        <dbReference type="Proteomes" id="UP000050794"/>
    </source>
</evidence>
<evidence type="ECO:0000256" key="8">
    <source>
        <dbReference type="ARBA" id="ARBA00023065"/>
    </source>
</evidence>
<dbReference type="WBParaSite" id="TCNE_0001812901-mRNA-1">
    <property type="protein sequence ID" value="TCNE_0001812901-mRNA-1"/>
    <property type="gene ID" value="TCNE_0001812901"/>
</dbReference>
<evidence type="ECO:0000256" key="4">
    <source>
        <dbReference type="ARBA" id="ARBA00022692"/>
    </source>
</evidence>
<dbReference type="FunFam" id="3.40.190.10:FF:000060">
    <property type="entry name" value="Glutamate receptor ionotropic, kainate 1"/>
    <property type="match status" value="1"/>
</dbReference>
<dbReference type="CDD" id="cd13685">
    <property type="entry name" value="PBP2_iGluR_non_NMDA_like"/>
    <property type="match status" value="1"/>
</dbReference>
<evidence type="ECO:0000256" key="12">
    <source>
        <dbReference type="ARBA" id="ARBA00023257"/>
    </source>
</evidence>
<evidence type="ECO:0000256" key="2">
    <source>
        <dbReference type="ARBA" id="ARBA00022448"/>
    </source>
</evidence>
<dbReference type="SMART" id="SM00079">
    <property type="entry name" value="PBPe"/>
    <property type="match status" value="1"/>
</dbReference>
<feature type="chain" id="PRO_5044553718" evidence="17">
    <location>
        <begin position="28"/>
        <end position="455"/>
    </location>
</feature>
<evidence type="ECO:0000259" key="18">
    <source>
        <dbReference type="SMART" id="SM00079"/>
    </source>
</evidence>
<keyword evidence="12" id="KW-0628">Postsynaptic cell membrane</keyword>
<dbReference type="Pfam" id="PF10613">
    <property type="entry name" value="Lig_chan-Glu_bd"/>
    <property type="match status" value="1"/>
</dbReference>
<dbReference type="GO" id="GO:0015276">
    <property type="term" value="F:ligand-gated monoatomic ion channel activity"/>
    <property type="evidence" value="ECO:0007669"/>
    <property type="project" value="InterPro"/>
</dbReference>
<evidence type="ECO:0000256" key="14">
    <source>
        <dbReference type="ARBA" id="ARBA00023303"/>
    </source>
</evidence>
<feature type="domain" description="Ionotropic glutamate receptor L-glutamate and glycine-binding" evidence="19">
    <location>
        <begin position="40"/>
        <end position="110"/>
    </location>
</feature>
<dbReference type="SMART" id="SM00918">
    <property type="entry name" value="Lig_chan-Glu_bd"/>
    <property type="match status" value="1"/>
</dbReference>
<evidence type="ECO:0000256" key="16">
    <source>
        <dbReference type="SAM" id="Phobius"/>
    </source>
</evidence>
<evidence type="ECO:0000256" key="15">
    <source>
        <dbReference type="ARBA" id="ARBA00034104"/>
    </source>
</evidence>
<proteinExistence type="inferred from homology"/>
<evidence type="ECO:0000256" key="10">
    <source>
        <dbReference type="ARBA" id="ARBA00023170"/>
    </source>
</evidence>
<keyword evidence="5 17" id="KW-0732">Signal</keyword>
<gene>
    <name evidence="20" type="ORF">TCNE_LOCUS18125</name>
</gene>
<evidence type="ECO:0000259" key="19">
    <source>
        <dbReference type="SMART" id="SM00918"/>
    </source>
</evidence>
<comment type="similarity">
    <text evidence="1">Belongs to the glutamate-gated ion channel (TC 1.A.10.1) family.</text>
</comment>
<keyword evidence="10" id="KW-0675">Receptor</keyword>
<keyword evidence="13" id="KW-1071">Ligand-gated ion channel</keyword>
<dbReference type="InterPro" id="IPR015683">
    <property type="entry name" value="Ionotropic_Glu_rcpt"/>
</dbReference>
<dbReference type="AlphaFoldDB" id="A0A183VBK5"/>
<evidence type="ECO:0000256" key="9">
    <source>
        <dbReference type="ARBA" id="ARBA00023136"/>
    </source>
</evidence>
<keyword evidence="7" id="KW-0770">Synapse</keyword>
<feature type="signal peptide" evidence="17">
    <location>
        <begin position="1"/>
        <end position="27"/>
    </location>
</feature>
<feature type="transmembrane region" description="Helical" evidence="16">
    <location>
        <begin position="403"/>
        <end position="423"/>
    </location>
</feature>
<evidence type="ECO:0000256" key="13">
    <source>
        <dbReference type="ARBA" id="ARBA00023286"/>
    </source>
</evidence>
<keyword evidence="2" id="KW-0813">Transport</keyword>
<keyword evidence="4 16" id="KW-0812">Transmembrane</keyword>
<dbReference type="EMBL" id="UYWY01025154">
    <property type="protein sequence ID" value="VDM49446.1"/>
    <property type="molecule type" value="Genomic_DNA"/>
</dbReference>
<dbReference type="InterPro" id="IPR001320">
    <property type="entry name" value="Iontro_rcpt_C"/>
</dbReference>
<evidence type="ECO:0000256" key="11">
    <source>
        <dbReference type="ARBA" id="ARBA00023180"/>
    </source>
</evidence>
<sequence length="455" mass="51479">MTIDHALHYYTWLSLMLVVITSEYAASSPDVEIVTVLSEPFAMLVDCEETDDPNLCEREKRLQGFCVDLLEHISTRSPLIKYRLSVVNDNKYGEKLANGSWNGLIGALVQSNVSAAIAPLIKTAEREEVVDFTEPFLSTGVTIMMRKSTESKAFLLLKPFTATAWICLIVVNIAFILAIIVVRQLLRSSTFEEINKKKHNCAGDDIDMGYSQFTFVSQEHYSSISLRIAIVAWCIFMLFVTASYTANLTAILVNERLRQPITSAEDLLRQSRIKYGILKGGATQRFFENTTSVVYRRMWNIMKQQSPSVLVSSYDEGIEKVRKNGGKYAFLLEETANDYANSRFPCNTRKVGKKIFNKAILEMKSNGEMKEIEKKWFHSTNECKDKNDSTDDGDETQIGIGQLTIVLLVLFIGCILMVMTVICESNILYRSRRMSTAEQMLLNRLDTTQCSSPHT</sequence>
<evidence type="ECO:0000256" key="1">
    <source>
        <dbReference type="ARBA" id="ARBA00008685"/>
    </source>
</evidence>
<evidence type="ECO:0000256" key="17">
    <source>
        <dbReference type="SAM" id="SignalP"/>
    </source>
</evidence>
<keyword evidence="21" id="KW-1185">Reference proteome</keyword>
<keyword evidence="3" id="KW-1003">Cell membrane</keyword>
<reference evidence="22" key="1">
    <citation type="submission" date="2016-06" db="UniProtKB">
        <authorList>
            <consortium name="WormBaseParasite"/>
        </authorList>
    </citation>
    <scope>IDENTIFICATION</scope>
</reference>
<protein>
    <submittedName>
        <fullName evidence="22">Glutamate receptor 1</fullName>
    </submittedName>
</protein>
<keyword evidence="14" id="KW-0407">Ion channel</keyword>
<evidence type="ECO:0000256" key="6">
    <source>
        <dbReference type="ARBA" id="ARBA00022989"/>
    </source>
</evidence>
<dbReference type="SUPFAM" id="SSF53850">
    <property type="entry name" value="Periplasmic binding protein-like II"/>
    <property type="match status" value="1"/>
</dbReference>
<evidence type="ECO:0000256" key="7">
    <source>
        <dbReference type="ARBA" id="ARBA00023018"/>
    </source>
</evidence>
<dbReference type="PANTHER" id="PTHR18966">
    <property type="entry name" value="IONOTROPIC GLUTAMATE RECEPTOR"/>
    <property type="match status" value="1"/>
</dbReference>